<accession>A0ABW3WE44</accession>
<feature type="compositionally biased region" description="Polar residues" evidence="9">
    <location>
        <begin position="16"/>
        <end position="43"/>
    </location>
</feature>
<evidence type="ECO:0000256" key="4">
    <source>
        <dbReference type="ARBA" id="ARBA00023125"/>
    </source>
</evidence>
<keyword evidence="5 7" id="KW-0472">Membrane</keyword>
<evidence type="ECO:0000256" key="7">
    <source>
        <dbReference type="HAMAP-Rule" id="MF_00936"/>
    </source>
</evidence>
<dbReference type="SUPFAM" id="SSF101904">
    <property type="entry name" value="GyrA/ParC C-terminal domain-like"/>
    <property type="match status" value="1"/>
</dbReference>
<feature type="site" description="Interaction with DNA" evidence="7">
    <location>
        <position position="138"/>
    </location>
</feature>
<reference evidence="12" key="1">
    <citation type="journal article" date="2019" name="Int. J. Syst. Evol. Microbiol.">
        <title>The Global Catalogue of Microorganisms (GCM) 10K type strain sequencing project: providing services to taxonomists for standard genome sequencing and annotation.</title>
        <authorList>
            <consortium name="The Broad Institute Genomics Platform"/>
            <consortium name="The Broad Institute Genome Sequencing Center for Infectious Disease"/>
            <person name="Wu L."/>
            <person name="Ma J."/>
        </authorList>
    </citation>
    <scope>NUCLEOTIDE SEQUENCE [LARGE SCALE GENOMIC DNA]</scope>
    <source>
        <strain evidence="12">CCUG 48884</strain>
    </source>
</reference>
<comment type="similarity">
    <text evidence="7">Belongs to the type II topoisomerase GyrA/ParC subunit family. ParC type 1 subfamily.</text>
</comment>
<dbReference type="InterPro" id="IPR013757">
    <property type="entry name" value="Topo_IIA_A_a_sf"/>
</dbReference>
<evidence type="ECO:0000256" key="5">
    <source>
        <dbReference type="ARBA" id="ARBA00023136"/>
    </source>
</evidence>
<feature type="domain" description="Topo IIA-type catalytic" evidence="10">
    <location>
        <begin position="94"/>
        <end position="581"/>
    </location>
</feature>
<evidence type="ECO:0000256" key="2">
    <source>
        <dbReference type="ARBA" id="ARBA00022475"/>
    </source>
</evidence>
<evidence type="ECO:0000259" key="10">
    <source>
        <dbReference type="PROSITE" id="PS52040"/>
    </source>
</evidence>
<dbReference type="RefSeq" id="WP_277830942.1">
    <property type="nucleotide sequence ID" value="NZ_JARQZE010000002.1"/>
</dbReference>
<comment type="subcellular location">
    <subcellularLocation>
        <location evidence="7">Cell membrane</location>
        <topology evidence="7">Peripheral membrane protein</topology>
    </subcellularLocation>
</comment>
<keyword evidence="3 7" id="KW-0799">Topoisomerase</keyword>
<dbReference type="InterPro" id="IPR013760">
    <property type="entry name" value="Topo_IIA-like_dom_sf"/>
</dbReference>
<dbReference type="NCBIfam" id="NF004044">
    <property type="entry name" value="PRK05561.1"/>
    <property type="match status" value="1"/>
</dbReference>
<dbReference type="GO" id="GO:0003918">
    <property type="term" value="F:DNA topoisomerase type II (double strand cut, ATP-hydrolyzing) activity"/>
    <property type="evidence" value="ECO:0007669"/>
    <property type="project" value="UniProtKB-EC"/>
</dbReference>
<evidence type="ECO:0000256" key="8">
    <source>
        <dbReference type="PROSITE-ProRule" id="PRU01384"/>
    </source>
</evidence>
<feature type="region of interest" description="Disordered" evidence="9">
    <location>
        <begin position="1"/>
        <end position="69"/>
    </location>
</feature>
<gene>
    <name evidence="7 11" type="primary">parC</name>
    <name evidence="11" type="ORF">ACFQ4M_11835</name>
</gene>
<dbReference type="InterPro" id="IPR006691">
    <property type="entry name" value="GyrA/parC_rep"/>
</dbReference>
<dbReference type="SMART" id="SM00434">
    <property type="entry name" value="TOP4c"/>
    <property type="match status" value="1"/>
</dbReference>
<feature type="site" description="Interaction with DNA" evidence="7">
    <location>
        <position position="102"/>
    </location>
</feature>
<feature type="compositionally biased region" description="Pro residues" evidence="9">
    <location>
        <begin position="51"/>
        <end position="62"/>
    </location>
</feature>
<keyword evidence="12" id="KW-1185">Reference proteome</keyword>
<sequence>MSTDTPDLFDAPDASESVTLATSTPTAVKNTSGTAQDTGANDSPTATGANLPPPPAPPTAPEPEPEDDGTLALDRYAERAYLAYAMSVVKSRALPQVEDGLKPVQRRILYAMNEMRLSSTSKHVKSARVVGDVIGKYHPHGDSSVYDAMVRVAQDFSLRYPLVDGQGNFGSRDGDSAAAMRYTECRLTPIAELLLSEIDRGTVDFIPNYDGAFEEPQLLPARLPFVLLNGASGIAVGMATEIPPHNLREVAEATCHLIRHPEATLEDVLGIIPGPDFPGGGQLISTPETIRDAYAAGRGSLRLRARWKIEELARGQWRVIVEELPHGVSAAQVLSEIETLTNPQPRAGKKEVSQEQKNLKQLVLGVLDTVRDESSDKAPVRIVLEPKSSRQNRDEFMAVLLAHTSLETSASVNMTMIGRDGRPQQKNLVQVLREWIDFRYVTVERRTRHRLDEVDRRIHILEGRMIAFLHIEEVIRVIRESDEPKPALIAAFGLSETQAEDILEIRLRQLARLEGFKIEKELAELKDERAGLQHILDNRAAMTKLILKEIQDDAKKYGDDRRTLVEAVAAVAPAEISVPDEPVTVIVSKNGWVRSRQGHGIDPAGIAYKAGDFGFAVIETRTTWPLIVIDSNGRAYTVKVSDLPGGRGDGAPITTLVEFQDGGKLAQVVTDTPDAVYFFANSGGYGFLCSVADASSRQRAGKAFMSLEKGEKVLAPARVFGDWIAAASENGRLLVFPRPEMKTQSGGRGVIVMALDEGETLAAVAVPADDAVLTVKGSGRGGKAVSIELKPSQREPLRHRRARKGVPLTPKVKPEQLY</sequence>
<dbReference type="PANTHER" id="PTHR43493">
    <property type="entry name" value="DNA GYRASE/TOPOISOMERASE SUBUNIT A"/>
    <property type="match status" value="1"/>
</dbReference>
<dbReference type="Pfam" id="PF03989">
    <property type="entry name" value="DNA_gyraseA_C"/>
    <property type="match status" value="2"/>
</dbReference>
<dbReference type="EC" id="5.6.2.2" evidence="7"/>
<evidence type="ECO:0000256" key="3">
    <source>
        <dbReference type="ARBA" id="ARBA00023029"/>
    </source>
</evidence>
<feature type="site" description="Transition state stabilizer" evidence="7">
    <location>
        <position position="181"/>
    </location>
</feature>
<name>A0ABW3WE44_9RHOO</name>
<dbReference type="InterPro" id="IPR013758">
    <property type="entry name" value="Topo_IIA_A/C_ab"/>
</dbReference>
<organism evidence="11 12">
    <name type="scientific">Thauera mechernichensis</name>
    <dbReference type="NCBI Taxonomy" id="82788"/>
    <lineage>
        <taxon>Bacteria</taxon>
        <taxon>Pseudomonadati</taxon>
        <taxon>Pseudomonadota</taxon>
        <taxon>Betaproteobacteria</taxon>
        <taxon>Rhodocyclales</taxon>
        <taxon>Zoogloeaceae</taxon>
        <taxon>Thauera</taxon>
    </lineage>
</organism>
<evidence type="ECO:0000256" key="9">
    <source>
        <dbReference type="SAM" id="MobiDB-lite"/>
    </source>
</evidence>
<dbReference type="EMBL" id="JBHTMC010000024">
    <property type="protein sequence ID" value="MFD1264278.1"/>
    <property type="molecule type" value="Genomic_DNA"/>
</dbReference>
<dbReference type="Gene3D" id="3.90.199.10">
    <property type="entry name" value="Topoisomerase II, domain 5"/>
    <property type="match status" value="1"/>
</dbReference>
<dbReference type="CDD" id="cd00187">
    <property type="entry name" value="TOP4c"/>
    <property type="match status" value="1"/>
</dbReference>
<dbReference type="Gene3D" id="3.30.1360.40">
    <property type="match status" value="1"/>
</dbReference>
<comment type="function">
    <text evidence="7">Topoisomerase IV is essential for chromosome segregation. It relaxes supercoiled DNA. Performs the decatenation events required during the replication of a circular DNA molecule.</text>
</comment>
<dbReference type="SUPFAM" id="SSF56719">
    <property type="entry name" value="Type II DNA topoisomerase"/>
    <property type="match status" value="1"/>
</dbReference>
<dbReference type="InterPro" id="IPR035516">
    <property type="entry name" value="Gyrase/topoIV_suA_C"/>
</dbReference>
<feature type="active site" description="O-(5'-phospho-DNA)-tyrosine intermediate" evidence="7 8">
    <location>
        <position position="182"/>
    </location>
</feature>
<dbReference type="Proteomes" id="UP001597158">
    <property type="component" value="Unassembled WGS sequence"/>
</dbReference>
<dbReference type="NCBIfam" id="TIGR01062">
    <property type="entry name" value="parC_Gneg"/>
    <property type="match status" value="1"/>
</dbReference>
<dbReference type="InterPro" id="IPR050220">
    <property type="entry name" value="Type_II_DNA_Topoisomerases"/>
</dbReference>
<dbReference type="Pfam" id="PF00521">
    <property type="entry name" value="DNA_topoisoIV"/>
    <property type="match status" value="1"/>
</dbReference>
<dbReference type="InterPro" id="IPR005742">
    <property type="entry name" value="TopoIV_A_Gneg"/>
</dbReference>
<comment type="caution">
    <text evidence="11">The sequence shown here is derived from an EMBL/GenBank/DDBJ whole genome shotgun (WGS) entry which is preliminary data.</text>
</comment>
<evidence type="ECO:0000313" key="12">
    <source>
        <dbReference type="Proteomes" id="UP001597158"/>
    </source>
</evidence>
<dbReference type="HAMAP" id="MF_00936">
    <property type="entry name" value="ParC_type1"/>
    <property type="match status" value="1"/>
</dbReference>
<dbReference type="InterPro" id="IPR002205">
    <property type="entry name" value="Topo_IIA_dom_A"/>
</dbReference>
<dbReference type="PROSITE" id="PS52040">
    <property type="entry name" value="TOPO_IIA"/>
    <property type="match status" value="1"/>
</dbReference>
<evidence type="ECO:0000256" key="6">
    <source>
        <dbReference type="ARBA" id="ARBA00023235"/>
    </source>
</evidence>
<keyword evidence="4 7" id="KW-0238">DNA-binding</keyword>
<evidence type="ECO:0000256" key="1">
    <source>
        <dbReference type="ARBA" id="ARBA00000185"/>
    </source>
</evidence>
<feature type="region of interest" description="Disordered" evidence="9">
    <location>
        <begin position="791"/>
        <end position="818"/>
    </location>
</feature>
<comment type="catalytic activity">
    <reaction evidence="1 7 8">
        <text>ATP-dependent breakage, passage and rejoining of double-stranded DNA.</text>
        <dbReference type="EC" id="5.6.2.2"/>
    </reaction>
</comment>
<comment type="subunit">
    <text evidence="7">Heterotetramer composed of ParC and ParE.</text>
</comment>
<dbReference type="PANTHER" id="PTHR43493:SF1">
    <property type="entry name" value="DNA TOPOISOMERASE 4 SUBUNIT A"/>
    <property type="match status" value="1"/>
</dbReference>
<feature type="site" description="Interaction with DNA" evidence="7">
    <location>
        <position position="140"/>
    </location>
</feature>
<protein>
    <recommendedName>
        <fullName evidence="7">DNA topoisomerase 4 subunit A</fullName>
        <ecNumber evidence="7">5.6.2.2</ecNumber>
    </recommendedName>
    <alternativeName>
        <fullName evidence="7">Topoisomerase IV subunit A</fullName>
    </alternativeName>
</protein>
<keyword evidence="2 7" id="KW-1003">Cell membrane</keyword>
<keyword evidence="6 7" id="KW-0413">Isomerase</keyword>
<evidence type="ECO:0000313" key="11">
    <source>
        <dbReference type="EMBL" id="MFD1264278.1"/>
    </source>
</evidence>
<dbReference type="Gene3D" id="1.10.268.10">
    <property type="entry name" value="Topoisomerase, domain 3"/>
    <property type="match status" value="1"/>
</dbReference>
<dbReference type="Gene3D" id="2.120.10.90">
    <property type="entry name" value="DNA gyrase/topoisomerase IV, subunit A, C-terminal"/>
    <property type="match status" value="1"/>
</dbReference>
<proteinExistence type="inferred from homology"/>